<proteinExistence type="predicted"/>
<dbReference type="EMBL" id="JAQQBS010000001">
    <property type="protein sequence ID" value="KAK0177117.1"/>
    <property type="molecule type" value="Genomic_DNA"/>
</dbReference>
<reference evidence="2" key="1">
    <citation type="journal article" date="2023" name="bioRxiv">
        <title>Scaffold-level genome assemblies of two parasitoid biocontrol wasps reveal the parthenogenesis mechanism and an associated novel virus.</title>
        <authorList>
            <person name="Inwood S."/>
            <person name="Skelly J."/>
            <person name="Guhlin J."/>
            <person name="Harrop T."/>
            <person name="Goldson S."/>
            <person name="Dearden P."/>
        </authorList>
    </citation>
    <scope>NUCLEOTIDE SEQUENCE</scope>
    <source>
        <strain evidence="2">Irish</strain>
        <tissue evidence="2">Whole body</tissue>
    </source>
</reference>
<dbReference type="AlphaFoldDB" id="A0AA39KXB4"/>
<keyword evidence="3" id="KW-1185">Reference proteome</keyword>
<evidence type="ECO:0000256" key="1">
    <source>
        <dbReference type="SAM" id="MobiDB-lite"/>
    </source>
</evidence>
<name>A0AA39KXB4_9HYME</name>
<reference evidence="2" key="2">
    <citation type="submission" date="2023-03" db="EMBL/GenBank/DDBJ databases">
        <authorList>
            <person name="Inwood S.N."/>
            <person name="Skelly J.G."/>
            <person name="Guhlin J."/>
            <person name="Harrop T.W.R."/>
            <person name="Goldson S.G."/>
            <person name="Dearden P.K."/>
        </authorList>
    </citation>
    <scope>NUCLEOTIDE SEQUENCE</scope>
    <source>
        <strain evidence="2">Irish</strain>
        <tissue evidence="2">Whole body</tissue>
    </source>
</reference>
<gene>
    <name evidence="2" type="ORF">PV328_001196</name>
</gene>
<feature type="compositionally biased region" description="Polar residues" evidence="1">
    <location>
        <begin position="8"/>
        <end position="18"/>
    </location>
</feature>
<organism evidence="2 3">
    <name type="scientific">Microctonus aethiopoides</name>
    <dbReference type="NCBI Taxonomy" id="144406"/>
    <lineage>
        <taxon>Eukaryota</taxon>
        <taxon>Metazoa</taxon>
        <taxon>Ecdysozoa</taxon>
        <taxon>Arthropoda</taxon>
        <taxon>Hexapoda</taxon>
        <taxon>Insecta</taxon>
        <taxon>Pterygota</taxon>
        <taxon>Neoptera</taxon>
        <taxon>Endopterygota</taxon>
        <taxon>Hymenoptera</taxon>
        <taxon>Apocrita</taxon>
        <taxon>Ichneumonoidea</taxon>
        <taxon>Braconidae</taxon>
        <taxon>Euphorinae</taxon>
        <taxon>Microctonus</taxon>
    </lineage>
</organism>
<dbReference type="Proteomes" id="UP001168990">
    <property type="component" value="Unassembled WGS sequence"/>
</dbReference>
<evidence type="ECO:0000313" key="3">
    <source>
        <dbReference type="Proteomes" id="UP001168990"/>
    </source>
</evidence>
<sequence length="181" mass="20747">MSIRSDVISPSSKLSPKTNAERQRKYRLKKNDVTDNGDKPVKMSKAEYNHQYRLKRKVGAKLKSDSAKIILKQKHEAVTVYNSVKKKVRDVRDFLHEALLAYTKGGSKLLKKRYHELPLILGSDFNIQFDSGEELRCISRKSAGNIKRSPAEIVADPENEDEFGYTMRNISNRIDTDPYDS</sequence>
<accession>A0AA39KXB4</accession>
<evidence type="ECO:0000313" key="2">
    <source>
        <dbReference type="EMBL" id="KAK0177117.1"/>
    </source>
</evidence>
<comment type="caution">
    <text evidence="2">The sequence shown here is derived from an EMBL/GenBank/DDBJ whole genome shotgun (WGS) entry which is preliminary data.</text>
</comment>
<feature type="region of interest" description="Disordered" evidence="1">
    <location>
        <begin position="1"/>
        <end position="44"/>
    </location>
</feature>
<feature type="compositionally biased region" description="Basic and acidic residues" evidence="1">
    <location>
        <begin position="19"/>
        <end position="44"/>
    </location>
</feature>
<protein>
    <submittedName>
        <fullName evidence="2">Uncharacterized protein</fullName>
    </submittedName>
</protein>